<dbReference type="InterPro" id="IPR002931">
    <property type="entry name" value="Transglutaminase-like"/>
</dbReference>
<dbReference type="Proteomes" id="UP000237319">
    <property type="component" value="Unassembled WGS sequence"/>
</dbReference>
<accession>A0A2S5CWU9</accession>
<proteinExistence type="predicted"/>
<dbReference type="SUPFAM" id="SSF54001">
    <property type="entry name" value="Cysteine proteinases"/>
    <property type="match status" value="1"/>
</dbReference>
<comment type="caution">
    <text evidence="2">The sequence shown here is derived from an EMBL/GenBank/DDBJ whole genome shotgun (WGS) entry which is preliminary data.</text>
</comment>
<dbReference type="InterPro" id="IPR038765">
    <property type="entry name" value="Papain-like_cys_pep_sf"/>
</dbReference>
<evidence type="ECO:0000313" key="2">
    <source>
        <dbReference type="EMBL" id="POZ55238.1"/>
    </source>
</evidence>
<evidence type="ECO:0000259" key="1">
    <source>
        <dbReference type="SMART" id="SM00460"/>
    </source>
</evidence>
<organism evidence="2 3">
    <name type="scientific">Lysinibacillus sphaericus</name>
    <name type="common">Bacillus sphaericus</name>
    <dbReference type="NCBI Taxonomy" id="1421"/>
    <lineage>
        <taxon>Bacteria</taxon>
        <taxon>Bacillati</taxon>
        <taxon>Bacillota</taxon>
        <taxon>Bacilli</taxon>
        <taxon>Bacillales</taxon>
        <taxon>Bacillaceae</taxon>
        <taxon>Lysinibacillus</taxon>
    </lineage>
</organism>
<dbReference type="Gene3D" id="3.10.620.30">
    <property type="match status" value="1"/>
</dbReference>
<dbReference type="Pfam" id="PF01841">
    <property type="entry name" value="Transglut_core"/>
    <property type="match status" value="1"/>
</dbReference>
<reference evidence="2 3" key="1">
    <citation type="submission" date="2017-11" db="EMBL/GenBank/DDBJ databases">
        <title>Genome sequence of Lysinibacillus sphaericus, a lignin-degrading bacteria isolated from municipal solid waste soil.</title>
        <authorList>
            <person name="Persinoti G.F."/>
            <person name="Paixao D.A."/>
            <person name="Bugg T.D."/>
            <person name="Squina F.M."/>
        </authorList>
    </citation>
    <scope>NUCLEOTIDE SEQUENCE [LARGE SCALE GENOMIC DNA]</scope>
    <source>
        <strain evidence="2 3">A1</strain>
    </source>
</reference>
<sequence>MLSEGKGVCQAYALVLYRMLDMLGFEVQYVPGKVGEQLHAWVLVKLDNEWYHIDVTWDDPLPDRKGEVRYNYFLVSDQQLAKDHTWDFASFPSATSEKYAGWQEQSRIEVLTQPLANLFTPNSGLTIIENNALQMKQLIEHSAQLPNDFQLSDKLNQIVLYEQQDKVVLQSALTVRPVIVKTKINGDARIMRLLRFDKNEKRMPQEKYVIIKEVSLMHYGAPPSSS</sequence>
<gene>
    <name evidence="2" type="ORF">LYSIN_00020</name>
</gene>
<dbReference type="AlphaFoldDB" id="A0A2S5CWU9"/>
<protein>
    <recommendedName>
        <fullName evidence="1">Transglutaminase-like domain-containing protein</fullName>
    </recommendedName>
</protein>
<name>A0A2S5CWU9_LYSSH</name>
<feature type="domain" description="Transglutaminase-like" evidence="1">
    <location>
        <begin position="1"/>
        <end position="57"/>
    </location>
</feature>
<dbReference type="SMART" id="SM00460">
    <property type="entry name" value="TGc"/>
    <property type="match status" value="1"/>
</dbReference>
<evidence type="ECO:0000313" key="3">
    <source>
        <dbReference type="Proteomes" id="UP000237319"/>
    </source>
</evidence>
<dbReference type="EMBL" id="PGLV01000001">
    <property type="protein sequence ID" value="POZ55238.1"/>
    <property type="molecule type" value="Genomic_DNA"/>
</dbReference>
<keyword evidence="3" id="KW-1185">Reference proteome</keyword>